<feature type="binding site" evidence="1">
    <location>
        <position position="14"/>
    </location>
    <ligand>
        <name>a divalent metal cation</name>
        <dbReference type="ChEBI" id="CHEBI:60240"/>
        <label>1</label>
    </ligand>
</feature>
<dbReference type="SUPFAM" id="SSF51556">
    <property type="entry name" value="Metallo-dependent hydrolases"/>
    <property type="match status" value="1"/>
</dbReference>
<dbReference type="Pfam" id="PF01026">
    <property type="entry name" value="TatD_DNase"/>
    <property type="match status" value="1"/>
</dbReference>
<dbReference type="PANTHER" id="PTHR47345:SF1">
    <property type="entry name" value="CUT9-INTERACTING PROTEIN SCN1"/>
    <property type="match status" value="1"/>
</dbReference>
<proteinExistence type="predicted"/>
<reference evidence="2 3" key="1">
    <citation type="submission" date="2013-12" db="EMBL/GenBank/DDBJ databases">
        <title>The Genome Sequence of Candida albicans P78048.</title>
        <authorList>
            <consortium name="The Broad Institute Genome Sequencing Platform"/>
            <consortium name="The Broad Institute Genome Sequencing Center for Infectious Disease"/>
            <person name="Cuomo C."/>
            <person name="Bennett R."/>
            <person name="Hirakawa M."/>
            <person name="Noverr M."/>
            <person name="Mitchell A."/>
            <person name="Young S.K."/>
            <person name="Zeng Q."/>
            <person name="Gargeya S."/>
            <person name="Fitzgerald M."/>
            <person name="Abouelleil A."/>
            <person name="Alvarado L."/>
            <person name="Berlin A.M."/>
            <person name="Chapman S.B."/>
            <person name="Dewar J."/>
            <person name="Goldberg J."/>
            <person name="Griggs A."/>
            <person name="Gujja S."/>
            <person name="Hansen M."/>
            <person name="Howarth C."/>
            <person name="Imamovic A."/>
            <person name="Larimer J."/>
            <person name="McCowan C."/>
            <person name="Murphy C."/>
            <person name="Pearson M."/>
            <person name="Priest M."/>
            <person name="Roberts A."/>
            <person name="Saif S."/>
            <person name="Shea T."/>
            <person name="Sykes S."/>
            <person name="Wortman J."/>
            <person name="Nusbaum C."/>
            <person name="Birren B."/>
        </authorList>
    </citation>
    <scope>NUCLEOTIDE SEQUENCE [LARGE SCALE GENOMIC DNA]</scope>
    <source>
        <strain evidence="2 3">P78048</strain>
    </source>
</reference>
<protein>
    <submittedName>
        <fullName evidence="2">Uncharacterized protein</fullName>
    </submittedName>
</protein>
<comment type="caution">
    <text evidence="2">The sequence shown here is derived from an EMBL/GenBank/DDBJ whole genome shotgun (WGS) entry which is preliminary data.</text>
</comment>
<feature type="binding site" evidence="1">
    <location>
        <position position="276"/>
    </location>
    <ligand>
        <name>a divalent metal cation</name>
        <dbReference type="ChEBI" id="CHEBI:60240"/>
        <label>1</label>
    </ligand>
</feature>
<sequence length="323" mass="37521">MNDTFLNLSDSHCHFNPECTASDTEKFAERLNEQSKQIPDNYFHLMTTQHLDLEFMDTLLTRLENPRVLVPYFGVHPWFSHLFYIEGTPTKEEHYKNVLKPEPSNELLATLPDPISLHKHKDRFLEIINKHNLEIYGIGEIGLDKLFRVPNNGYCGNLNFPSSTENKLSACRVDINHQLDVFKFQLTLAEQLKKQVSLHCVKAHGLLFDQVKKFSNITVILHSYTGSIEQAQVWIKSLPQNRLYFSFSNWINGEKIEALKALVTALRPTQILIESDIDVDRSFIEQRQTKHFDHLDGIYKKIHEHIFIDSLQIHNNMLNSIGI</sequence>
<gene>
    <name evidence="2" type="ORF">MG3_03232</name>
</gene>
<evidence type="ECO:0000313" key="3">
    <source>
        <dbReference type="Proteomes" id="UP000030161"/>
    </source>
</evidence>
<dbReference type="InterPro" id="IPR053044">
    <property type="entry name" value="Metallo-hydrolase/TatD-type"/>
</dbReference>
<dbReference type="InterPro" id="IPR032466">
    <property type="entry name" value="Metal_Hydrolase"/>
</dbReference>
<evidence type="ECO:0000313" key="2">
    <source>
        <dbReference type="EMBL" id="KGR10475.1"/>
    </source>
</evidence>
<keyword evidence="1" id="KW-0479">Metal-binding</keyword>
<dbReference type="EMBL" id="AJIX01000021">
    <property type="protein sequence ID" value="KGR10475.1"/>
    <property type="molecule type" value="Genomic_DNA"/>
</dbReference>
<dbReference type="Proteomes" id="UP000030161">
    <property type="component" value="Unassembled WGS sequence"/>
</dbReference>
<accession>A0AB34PSZ2</accession>
<dbReference type="SMR" id="A0AB34PSZ2"/>
<feature type="binding site" evidence="1">
    <location>
        <position position="12"/>
    </location>
    <ligand>
        <name>a divalent metal cation</name>
        <dbReference type="ChEBI" id="CHEBI:60240"/>
        <label>1</label>
    </ligand>
</feature>
<dbReference type="PIRSF" id="PIRSF005902">
    <property type="entry name" value="DNase_TatD"/>
    <property type="match status" value="1"/>
</dbReference>
<dbReference type="GO" id="GO:0046872">
    <property type="term" value="F:metal ion binding"/>
    <property type="evidence" value="ECO:0007669"/>
    <property type="project" value="UniProtKB-KW"/>
</dbReference>
<feature type="binding site" evidence="1">
    <location>
        <position position="140"/>
    </location>
    <ligand>
        <name>a divalent metal cation</name>
        <dbReference type="ChEBI" id="CHEBI:60240"/>
        <label>1</label>
    </ligand>
</feature>
<evidence type="ECO:0000256" key="1">
    <source>
        <dbReference type="PIRSR" id="PIRSR005902-1"/>
    </source>
</evidence>
<organism evidence="2 3">
    <name type="scientific">Candida albicans P78048</name>
    <dbReference type="NCBI Taxonomy" id="1094989"/>
    <lineage>
        <taxon>Eukaryota</taxon>
        <taxon>Fungi</taxon>
        <taxon>Dikarya</taxon>
        <taxon>Ascomycota</taxon>
        <taxon>Saccharomycotina</taxon>
        <taxon>Pichiomycetes</taxon>
        <taxon>Debaryomycetaceae</taxon>
        <taxon>Candida/Lodderomyces clade</taxon>
        <taxon>Candida</taxon>
    </lineage>
</organism>
<feature type="binding site" evidence="1">
    <location>
        <position position="222"/>
    </location>
    <ligand>
        <name>a divalent metal cation</name>
        <dbReference type="ChEBI" id="CHEBI:60240"/>
        <label>2</label>
    </ligand>
</feature>
<feature type="binding site" evidence="1">
    <location>
        <position position="199"/>
    </location>
    <ligand>
        <name>a divalent metal cation</name>
        <dbReference type="ChEBI" id="CHEBI:60240"/>
        <label>2</label>
    </ligand>
</feature>
<name>A0AB34PSZ2_CANAX</name>
<dbReference type="Gene3D" id="3.20.20.140">
    <property type="entry name" value="Metal-dependent hydrolases"/>
    <property type="match status" value="1"/>
</dbReference>
<dbReference type="AlphaFoldDB" id="A0AB34PSZ2"/>
<dbReference type="PANTHER" id="PTHR47345">
    <property type="entry name" value="CUT9-INTERACTING PROTEIN SCN1"/>
    <property type="match status" value="1"/>
</dbReference>
<dbReference type="InterPro" id="IPR001130">
    <property type="entry name" value="TatD-like"/>
</dbReference>
<dbReference type="GO" id="GO:0016788">
    <property type="term" value="F:hydrolase activity, acting on ester bonds"/>
    <property type="evidence" value="ECO:0007669"/>
    <property type="project" value="InterPro"/>
</dbReference>